<evidence type="ECO:0000313" key="11">
    <source>
        <dbReference type="Proteomes" id="UP000017081"/>
    </source>
</evidence>
<keyword evidence="5 8" id="KW-1133">Transmembrane helix</keyword>
<dbReference type="STRING" id="1319815.HMPREF0202_01744"/>
<keyword evidence="3" id="KW-0997">Cell inner membrane</keyword>
<feature type="domain" description="Threonine/Serine exporter ThrE" evidence="9">
    <location>
        <begin position="7"/>
        <end position="134"/>
    </location>
</feature>
<dbReference type="eggNOG" id="COG3610">
    <property type="taxonomic scope" value="Bacteria"/>
</dbReference>
<feature type="transmembrane region" description="Helical" evidence="8">
    <location>
        <begin position="82"/>
        <end position="104"/>
    </location>
</feature>
<dbReference type="InterPro" id="IPR024528">
    <property type="entry name" value="ThrE_2"/>
</dbReference>
<evidence type="ECO:0000256" key="3">
    <source>
        <dbReference type="ARBA" id="ARBA00022519"/>
    </source>
</evidence>
<dbReference type="HOGENOM" id="CLU_117642_0_0_0"/>
<dbReference type="AlphaFoldDB" id="U7VA01"/>
<keyword evidence="2" id="KW-1003">Cell membrane</keyword>
<proteinExistence type="inferred from homology"/>
<evidence type="ECO:0000256" key="5">
    <source>
        <dbReference type="ARBA" id="ARBA00022989"/>
    </source>
</evidence>
<evidence type="ECO:0000259" key="9">
    <source>
        <dbReference type="Pfam" id="PF12821"/>
    </source>
</evidence>
<gene>
    <name evidence="10" type="ORF">HMPREF0202_01744</name>
</gene>
<reference evidence="10 11" key="1">
    <citation type="submission" date="2013-08" db="EMBL/GenBank/DDBJ databases">
        <authorList>
            <person name="Weinstock G."/>
            <person name="Sodergren E."/>
            <person name="Wylie T."/>
            <person name="Fulton L."/>
            <person name="Fulton R."/>
            <person name="Fronick C."/>
            <person name="O'Laughlin M."/>
            <person name="Godfrey J."/>
            <person name="Miner T."/>
            <person name="Herter B."/>
            <person name="Appelbaum E."/>
            <person name="Cordes M."/>
            <person name="Lek S."/>
            <person name="Wollam A."/>
            <person name="Pepin K.H."/>
            <person name="Palsikar V.B."/>
            <person name="Mitreva M."/>
            <person name="Wilson R.K."/>
        </authorList>
    </citation>
    <scope>NUCLEOTIDE SEQUENCE [LARGE SCALE GENOMIC DNA]</scope>
    <source>
        <strain evidence="10 11">ATCC BAA-474</strain>
    </source>
</reference>
<dbReference type="InterPro" id="IPR050539">
    <property type="entry name" value="ThrE_Dicarb/AminoAcid_Exp"/>
</dbReference>
<comment type="subcellular location">
    <subcellularLocation>
        <location evidence="1">Cell membrane</location>
        <topology evidence="1">Multi-pass membrane protein</topology>
    </subcellularLocation>
</comment>
<dbReference type="PATRIC" id="fig|1319815.3.peg.1683"/>
<dbReference type="PANTHER" id="PTHR34390">
    <property type="entry name" value="UPF0442 PROTEIN YJJB-RELATED"/>
    <property type="match status" value="1"/>
</dbReference>
<feature type="transmembrane region" description="Helical" evidence="8">
    <location>
        <begin position="119"/>
        <end position="142"/>
    </location>
</feature>
<feature type="transmembrane region" description="Helical" evidence="8">
    <location>
        <begin position="6"/>
        <end position="23"/>
    </location>
</feature>
<comment type="similarity">
    <text evidence="7">Belongs to the ThrE exporter (TC 2.A.79) family.</text>
</comment>
<evidence type="ECO:0000256" key="1">
    <source>
        <dbReference type="ARBA" id="ARBA00004651"/>
    </source>
</evidence>
<dbReference type="Pfam" id="PF12821">
    <property type="entry name" value="ThrE_2"/>
    <property type="match status" value="1"/>
</dbReference>
<keyword evidence="6 8" id="KW-0472">Membrane</keyword>
<feature type="transmembrane region" description="Helical" evidence="8">
    <location>
        <begin position="30"/>
        <end position="46"/>
    </location>
</feature>
<dbReference type="RefSeq" id="WP_023051280.1">
    <property type="nucleotide sequence ID" value="NZ_CP173062.2"/>
</dbReference>
<dbReference type="Proteomes" id="UP000017081">
    <property type="component" value="Unassembled WGS sequence"/>
</dbReference>
<keyword evidence="11" id="KW-1185">Reference proteome</keyword>
<dbReference type="EMBL" id="AXZF01000067">
    <property type="protein sequence ID" value="ERT68355.1"/>
    <property type="molecule type" value="Genomic_DNA"/>
</dbReference>
<comment type="caution">
    <text evidence="10">The sequence shown here is derived from an EMBL/GenBank/DDBJ whole genome shotgun (WGS) entry which is preliminary data.</text>
</comment>
<accession>U7VA01</accession>
<organism evidence="10 11">
    <name type="scientific">Cetobacterium somerae ATCC BAA-474</name>
    <dbReference type="NCBI Taxonomy" id="1319815"/>
    <lineage>
        <taxon>Bacteria</taxon>
        <taxon>Fusobacteriati</taxon>
        <taxon>Fusobacteriota</taxon>
        <taxon>Fusobacteriia</taxon>
        <taxon>Fusobacteriales</taxon>
        <taxon>Fusobacteriaceae</taxon>
        <taxon>Cetobacterium</taxon>
    </lineage>
</organism>
<evidence type="ECO:0000256" key="4">
    <source>
        <dbReference type="ARBA" id="ARBA00022692"/>
    </source>
</evidence>
<feature type="transmembrane region" description="Helical" evidence="8">
    <location>
        <begin position="52"/>
        <end position="70"/>
    </location>
</feature>
<dbReference type="GO" id="GO:0005886">
    <property type="term" value="C:plasma membrane"/>
    <property type="evidence" value="ECO:0007669"/>
    <property type="project" value="UniProtKB-SubCell"/>
</dbReference>
<name>U7VA01_9FUSO</name>
<evidence type="ECO:0000256" key="2">
    <source>
        <dbReference type="ARBA" id="ARBA00022475"/>
    </source>
</evidence>
<protein>
    <recommendedName>
        <fullName evidence="9">Threonine/Serine exporter ThrE domain-containing protein</fullName>
    </recommendedName>
</protein>
<evidence type="ECO:0000256" key="8">
    <source>
        <dbReference type="SAM" id="Phobius"/>
    </source>
</evidence>
<dbReference type="PANTHER" id="PTHR34390:SF1">
    <property type="entry name" value="SUCCINATE TRANSPORTER SUBUNIT YJJB-RELATED"/>
    <property type="match status" value="1"/>
</dbReference>
<sequence>MRVIIIQVISSIVATYGFGIIFNVRGMKNLYGSFGAGIGWLVYSLLSEKGFTYFIAYTAASSTITIYSEILSRRLKVPTVSFLYPCMIPLVPGGGIYYTMYYIVQDSISKAVEKGIETFIISGSIAIGILTVSTFSQIYYYIVKKKAKENL</sequence>
<keyword evidence="4 8" id="KW-0812">Transmembrane</keyword>
<evidence type="ECO:0000256" key="6">
    <source>
        <dbReference type="ARBA" id="ARBA00023136"/>
    </source>
</evidence>
<evidence type="ECO:0000256" key="7">
    <source>
        <dbReference type="ARBA" id="ARBA00034125"/>
    </source>
</evidence>
<dbReference type="GO" id="GO:0015744">
    <property type="term" value="P:succinate transport"/>
    <property type="evidence" value="ECO:0007669"/>
    <property type="project" value="TreeGrafter"/>
</dbReference>
<evidence type="ECO:0000313" key="10">
    <source>
        <dbReference type="EMBL" id="ERT68355.1"/>
    </source>
</evidence>